<feature type="region of interest" description="Disordered" evidence="4">
    <location>
        <begin position="1"/>
        <end position="23"/>
    </location>
</feature>
<dbReference type="OrthoDB" id="6224010at2759"/>
<evidence type="ECO:0000256" key="3">
    <source>
        <dbReference type="RuleBase" id="RU364104"/>
    </source>
</evidence>
<comment type="subcellular location">
    <subcellularLocation>
        <location evidence="3">Mitochondrion</location>
    </subcellularLocation>
</comment>
<dbReference type="GeneID" id="116295111"/>
<evidence type="ECO:0000313" key="5">
    <source>
        <dbReference type="Proteomes" id="UP000515163"/>
    </source>
</evidence>
<dbReference type="FunCoup" id="A0A6P8I1D8">
    <property type="interactions" value="388"/>
</dbReference>
<name>A0A6P8I1D8_ACTTE</name>
<dbReference type="RefSeq" id="XP_031558702.1">
    <property type="nucleotide sequence ID" value="XM_031702842.1"/>
</dbReference>
<dbReference type="AlphaFoldDB" id="A0A6P8I1D8"/>
<sequence length="127" mass="15115">MADDRIGSSESSSDVEKEVPPWAKGETLRHVERDVLIPKIVREISREKCKPYLDEFTNCCKGRTLSMVWACRKENRVMQDCLQKYFKDNSIYEEAKHLYLQRRDEFQKDYAQHGEKTEFKKKESVTF</sequence>
<dbReference type="PROSITE" id="PS51808">
    <property type="entry name" value="CHCH"/>
    <property type="match status" value="1"/>
</dbReference>
<reference evidence="6" key="1">
    <citation type="submission" date="2025-08" db="UniProtKB">
        <authorList>
            <consortium name="RefSeq"/>
        </authorList>
    </citation>
    <scope>IDENTIFICATION</scope>
    <source>
        <tissue evidence="6">Tentacle</tissue>
    </source>
</reference>
<dbReference type="Pfam" id="PF08583">
    <property type="entry name" value="Cmc1"/>
    <property type="match status" value="1"/>
</dbReference>
<dbReference type="Proteomes" id="UP000515163">
    <property type="component" value="Unplaced"/>
</dbReference>
<evidence type="ECO:0000256" key="2">
    <source>
        <dbReference type="ARBA" id="ARBA00023157"/>
    </source>
</evidence>
<protein>
    <recommendedName>
        <fullName evidence="3">COX assembly mitochondrial protein</fullName>
    </recommendedName>
</protein>
<keyword evidence="5" id="KW-1185">Reference proteome</keyword>
<evidence type="ECO:0000256" key="1">
    <source>
        <dbReference type="ARBA" id="ARBA00007347"/>
    </source>
</evidence>
<comment type="similarity">
    <text evidence="1 3">Belongs to the CMC family.</text>
</comment>
<evidence type="ECO:0000256" key="4">
    <source>
        <dbReference type="SAM" id="MobiDB-lite"/>
    </source>
</evidence>
<dbReference type="PANTHER" id="PTHR22977:SF5">
    <property type="entry name" value="COX ASSEMBLY MITOCHONDRIAL PROTEIN HOMOLOG"/>
    <property type="match status" value="1"/>
</dbReference>
<keyword evidence="2" id="KW-1015">Disulfide bond</keyword>
<dbReference type="GO" id="GO:0005739">
    <property type="term" value="C:mitochondrion"/>
    <property type="evidence" value="ECO:0007669"/>
    <property type="project" value="UniProtKB-SubCell"/>
</dbReference>
<dbReference type="KEGG" id="aten:116295111"/>
<dbReference type="InParanoid" id="A0A6P8I1D8"/>
<keyword evidence="3" id="KW-0496">Mitochondrion</keyword>
<dbReference type="InterPro" id="IPR013892">
    <property type="entry name" value="Cyt_c_biogenesis_Cmc1-like"/>
</dbReference>
<proteinExistence type="inferred from homology"/>
<gene>
    <name evidence="6" type="primary">LOC116295111</name>
</gene>
<dbReference type="PANTHER" id="PTHR22977">
    <property type="entry name" value="COX ASSEMBLY MITOCHONDRIAL PROTEIN"/>
    <property type="match status" value="1"/>
</dbReference>
<evidence type="ECO:0000313" key="6">
    <source>
        <dbReference type="RefSeq" id="XP_031558702.1"/>
    </source>
</evidence>
<organism evidence="5 6">
    <name type="scientific">Actinia tenebrosa</name>
    <name type="common">Australian red waratah sea anemone</name>
    <dbReference type="NCBI Taxonomy" id="6105"/>
    <lineage>
        <taxon>Eukaryota</taxon>
        <taxon>Metazoa</taxon>
        <taxon>Cnidaria</taxon>
        <taxon>Anthozoa</taxon>
        <taxon>Hexacorallia</taxon>
        <taxon>Actiniaria</taxon>
        <taxon>Actiniidae</taxon>
        <taxon>Actinia</taxon>
    </lineage>
</organism>
<accession>A0A6P8I1D8</accession>